<sequence>MFYQSEEVEILEENELSSKARSTLSEIDKNKKINEKNRKRIFNVDRQLITTTLKPNREKDEIASAEATLVYHGIRHGISYFAQQYMTNVLKKLFSSSSIASSLSCGRTKAAAIANRCFSTLPYTSCYKK</sequence>
<gene>
    <name evidence="1" type="ORF">KQP761_LOCUS22674</name>
</gene>
<dbReference type="AlphaFoldDB" id="A0A816B137"/>
<dbReference type="EMBL" id="CAJNOW010011957">
    <property type="protein sequence ID" value="CAF1604660.1"/>
    <property type="molecule type" value="Genomic_DNA"/>
</dbReference>
<name>A0A816B137_9BILA</name>
<evidence type="ECO:0000313" key="2">
    <source>
        <dbReference type="Proteomes" id="UP000663834"/>
    </source>
</evidence>
<comment type="caution">
    <text evidence="1">The sequence shown here is derived from an EMBL/GenBank/DDBJ whole genome shotgun (WGS) entry which is preliminary data.</text>
</comment>
<protein>
    <submittedName>
        <fullName evidence="1">Uncharacterized protein</fullName>
    </submittedName>
</protein>
<accession>A0A816B137</accession>
<evidence type="ECO:0000313" key="1">
    <source>
        <dbReference type="EMBL" id="CAF1604660.1"/>
    </source>
</evidence>
<proteinExistence type="predicted"/>
<organism evidence="1 2">
    <name type="scientific">Rotaria magnacalcarata</name>
    <dbReference type="NCBI Taxonomy" id="392030"/>
    <lineage>
        <taxon>Eukaryota</taxon>
        <taxon>Metazoa</taxon>
        <taxon>Spiralia</taxon>
        <taxon>Gnathifera</taxon>
        <taxon>Rotifera</taxon>
        <taxon>Eurotatoria</taxon>
        <taxon>Bdelloidea</taxon>
        <taxon>Philodinida</taxon>
        <taxon>Philodinidae</taxon>
        <taxon>Rotaria</taxon>
    </lineage>
</organism>
<dbReference type="OrthoDB" id="6148792at2759"/>
<reference evidence="1" key="1">
    <citation type="submission" date="2021-02" db="EMBL/GenBank/DDBJ databases">
        <authorList>
            <person name="Nowell W R."/>
        </authorList>
    </citation>
    <scope>NUCLEOTIDE SEQUENCE</scope>
</reference>
<dbReference type="Proteomes" id="UP000663834">
    <property type="component" value="Unassembled WGS sequence"/>
</dbReference>